<evidence type="ECO:0000313" key="2">
    <source>
        <dbReference type="Proteomes" id="UP000499080"/>
    </source>
</evidence>
<organism evidence="1 2">
    <name type="scientific">Araneus ventricosus</name>
    <name type="common">Orbweaver spider</name>
    <name type="synonym">Epeira ventricosa</name>
    <dbReference type="NCBI Taxonomy" id="182803"/>
    <lineage>
        <taxon>Eukaryota</taxon>
        <taxon>Metazoa</taxon>
        <taxon>Ecdysozoa</taxon>
        <taxon>Arthropoda</taxon>
        <taxon>Chelicerata</taxon>
        <taxon>Arachnida</taxon>
        <taxon>Araneae</taxon>
        <taxon>Araneomorphae</taxon>
        <taxon>Entelegynae</taxon>
        <taxon>Araneoidea</taxon>
        <taxon>Araneidae</taxon>
        <taxon>Araneus</taxon>
    </lineage>
</organism>
<proteinExistence type="predicted"/>
<dbReference type="AlphaFoldDB" id="A0A4Y2SMC0"/>
<name>A0A4Y2SMC0_ARAVE</name>
<sequence>MTGSDQAWVSELGDHFGDFDDKSKIPENTNISISQIIRSRFFLIIPWTSRSVKTIYGPCLTAKSRSLTEWKRLGACSAVRAESR</sequence>
<gene>
    <name evidence="1" type="ORF">AVEN_41231_1</name>
</gene>
<protein>
    <submittedName>
        <fullName evidence="1">Uncharacterized protein</fullName>
    </submittedName>
</protein>
<keyword evidence="2" id="KW-1185">Reference proteome</keyword>
<comment type="caution">
    <text evidence="1">The sequence shown here is derived from an EMBL/GenBank/DDBJ whole genome shotgun (WGS) entry which is preliminary data.</text>
</comment>
<dbReference type="EMBL" id="BGPR01022204">
    <property type="protein sequence ID" value="GBN88275.1"/>
    <property type="molecule type" value="Genomic_DNA"/>
</dbReference>
<evidence type="ECO:0000313" key="1">
    <source>
        <dbReference type="EMBL" id="GBN88275.1"/>
    </source>
</evidence>
<accession>A0A4Y2SMC0</accession>
<dbReference type="Proteomes" id="UP000499080">
    <property type="component" value="Unassembled WGS sequence"/>
</dbReference>
<reference evidence="1 2" key="1">
    <citation type="journal article" date="2019" name="Sci. Rep.">
        <title>Orb-weaving spider Araneus ventricosus genome elucidates the spidroin gene catalogue.</title>
        <authorList>
            <person name="Kono N."/>
            <person name="Nakamura H."/>
            <person name="Ohtoshi R."/>
            <person name="Moran D.A.P."/>
            <person name="Shinohara A."/>
            <person name="Yoshida Y."/>
            <person name="Fujiwara M."/>
            <person name="Mori M."/>
            <person name="Tomita M."/>
            <person name="Arakawa K."/>
        </authorList>
    </citation>
    <scope>NUCLEOTIDE SEQUENCE [LARGE SCALE GENOMIC DNA]</scope>
</reference>